<accession>A0AA39CSW2</accession>
<organism evidence="2 3">
    <name type="scientific">Knufia peltigerae</name>
    <dbReference type="NCBI Taxonomy" id="1002370"/>
    <lineage>
        <taxon>Eukaryota</taxon>
        <taxon>Fungi</taxon>
        <taxon>Dikarya</taxon>
        <taxon>Ascomycota</taxon>
        <taxon>Pezizomycotina</taxon>
        <taxon>Eurotiomycetes</taxon>
        <taxon>Chaetothyriomycetidae</taxon>
        <taxon>Chaetothyriales</taxon>
        <taxon>Trichomeriaceae</taxon>
        <taxon>Knufia</taxon>
    </lineage>
</organism>
<evidence type="ECO:0000313" key="2">
    <source>
        <dbReference type="EMBL" id="KAJ9619713.1"/>
    </source>
</evidence>
<dbReference type="Proteomes" id="UP001172681">
    <property type="component" value="Unassembled WGS sequence"/>
</dbReference>
<dbReference type="EMBL" id="JAPDRN010000130">
    <property type="protein sequence ID" value="KAJ9619713.1"/>
    <property type="molecule type" value="Genomic_DNA"/>
</dbReference>
<proteinExistence type="predicted"/>
<keyword evidence="3" id="KW-1185">Reference proteome</keyword>
<feature type="compositionally biased region" description="Basic and acidic residues" evidence="1">
    <location>
        <begin position="82"/>
        <end position="102"/>
    </location>
</feature>
<protein>
    <submittedName>
        <fullName evidence="2">Uncharacterized protein</fullName>
    </submittedName>
</protein>
<dbReference type="AlphaFoldDB" id="A0AA39CSW2"/>
<reference evidence="2" key="1">
    <citation type="submission" date="2022-10" db="EMBL/GenBank/DDBJ databases">
        <title>Culturing micro-colonial fungi from biological soil crusts in the Mojave desert and describing Neophaeococcomyces mojavensis, and introducing the new genera and species Taxawa tesnikishii.</title>
        <authorList>
            <person name="Kurbessoian T."/>
            <person name="Stajich J.E."/>
        </authorList>
    </citation>
    <scope>NUCLEOTIDE SEQUENCE</scope>
    <source>
        <strain evidence="2">TK_35</strain>
    </source>
</reference>
<comment type="caution">
    <text evidence="2">The sequence shown here is derived from an EMBL/GenBank/DDBJ whole genome shotgun (WGS) entry which is preliminary data.</text>
</comment>
<sequence>MSVSGFSVQHDPEVQAYKKHRAAYLEREKEAKKHQQKLQLQHIKQVRRAYLQQDGKRGDTTSTFSLSRIFHLRSRSKPQNPQREKNMLTTEEEKLEKEKLLDFDSDSDSELAFTG</sequence>
<evidence type="ECO:0000256" key="1">
    <source>
        <dbReference type="SAM" id="MobiDB-lite"/>
    </source>
</evidence>
<evidence type="ECO:0000313" key="3">
    <source>
        <dbReference type="Proteomes" id="UP001172681"/>
    </source>
</evidence>
<gene>
    <name evidence="2" type="ORF">H2204_012581</name>
</gene>
<feature type="region of interest" description="Disordered" evidence="1">
    <location>
        <begin position="71"/>
        <end position="115"/>
    </location>
</feature>
<name>A0AA39CSW2_9EURO</name>